<dbReference type="Proteomes" id="UP000280586">
    <property type="component" value="Chromosome"/>
</dbReference>
<dbReference type="AlphaFoldDB" id="A0A9N7JKB5"/>
<dbReference type="RefSeq" id="WP_066677910.1">
    <property type="nucleotide sequence ID" value="NZ_CABMIZ010000033.1"/>
</dbReference>
<organism evidence="1 3">
    <name type="scientific">Clostridium septicum</name>
    <dbReference type="NCBI Taxonomy" id="1504"/>
    <lineage>
        <taxon>Bacteria</taxon>
        <taxon>Bacillati</taxon>
        <taxon>Bacillota</taxon>
        <taxon>Clostridia</taxon>
        <taxon>Eubacteriales</taxon>
        <taxon>Clostridiaceae</taxon>
        <taxon>Clostridium</taxon>
    </lineage>
</organism>
<reference evidence="1 3" key="1">
    <citation type="submission" date="2017-09" db="EMBL/GenBank/DDBJ databases">
        <authorList>
            <person name="Thomas P."/>
            <person name="Seyboldt C."/>
        </authorList>
    </citation>
    <scope>NUCLEOTIDE SEQUENCE [LARGE SCALE GENOMIC DNA]</scope>
    <source>
        <strain evidence="1 3">DSM 7534</strain>
    </source>
</reference>
<protein>
    <submittedName>
        <fullName evidence="1">Uncharacterized protein</fullName>
    </submittedName>
</protein>
<gene>
    <name evidence="1" type="ORF">CP523_03490</name>
    <name evidence="2" type="ORF">NH397_11725</name>
</gene>
<dbReference type="Proteomes" id="UP001055437">
    <property type="component" value="Chromosome"/>
</dbReference>
<evidence type="ECO:0000313" key="4">
    <source>
        <dbReference type="Proteomes" id="UP001055437"/>
    </source>
</evidence>
<name>A0A9N7JKB5_CLOSE</name>
<keyword evidence="4" id="KW-1185">Reference proteome</keyword>
<dbReference type="GeneID" id="303559745"/>
<accession>A0A9N7JKB5</accession>
<evidence type="ECO:0000313" key="1">
    <source>
        <dbReference type="EMBL" id="AYE33594.1"/>
    </source>
</evidence>
<proteinExistence type="predicted"/>
<evidence type="ECO:0000313" key="2">
    <source>
        <dbReference type="EMBL" id="USS00153.1"/>
    </source>
</evidence>
<evidence type="ECO:0000313" key="3">
    <source>
        <dbReference type="Proteomes" id="UP000280586"/>
    </source>
</evidence>
<reference evidence="2" key="2">
    <citation type="submission" date="2022-06" db="EMBL/GenBank/DDBJ databases">
        <authorList>
            <person name="Holder M.E."/>
            <person name="Ajami N.J."/>
            <person name="Petrosino J.F."/>
        </authorList>
    </citation>
    <scope>NUCLEOTIDE SEQUENCE</scope>
    <source>
        <strain evidence="2">RMA 8861</strain>
    </source>
</reference>
<sequence>MYNNAYNQSKILYREVKSYEEAYRYNSEYQELKPRTIKVESRFLKEDNKNEKKFSIMPIIFESIEALIEIIIDIVT</sequence>
<dbReference type="EMBL" id="CP023671">
    <property type="protein sequence ID" value="AYE33594.1"/>
    <property type="molecule type" value="Genomic_DNA"/>
</dbReference>
<dbReference type="KEGG" id="csep:CP523_03490"/>
<dbReference type="EMBL" id="CP099799">
    <property type="protein sequence ID" value="USS00153.1"/>
    <property type="molecule type" value="Genomic_DNA"/>
</dbReference>